<dbReference type="OrthoDB" id="9795329at2"/>
<accession>A0A1I3NEB7</accession>
<reference evidence="3 4" key="1">
    <citation type="submission" date="2016-10" db="EMBL/GenBank/DDBJ databases">
        <authorList>
            <person name="de Groot N.N."/>
        </authorList>
    </citation>
    <scope>NUCLEOTIDE SEQUENCE [LARGE SCALE GENOMIC DNA]</scope>
    <source>
        <strain evidence="3 4">CGMCC 1.11030</strain>
    </source>
</reference>
<dbReference type="GO" id="GO:0005737">
    <property type="term" value="C:cytoplasm"/>
    <property type="evidence" value="ECO:0007669"/>
    <property type="project" value="TreeGrafter"/>
</dbReference>
<dbReference type="Pfam" id="PF13409">
    <property type="entry name" value="GST_N_2"/>
    <property type="match status" value="1"/>
</dbReference>
<proteinExistence type="predicted"/>
<dbReference type="STRING" id="1114924.SAMN05216258_11346"/>
<dbReference type="PANTHER" id="PTHR43968">
    <property type="match status" value="1"/>
</dbReference>
<dbReference type="InterPro" id="IPR040079">
    <property type="entry name" value="Glutathione_S-Trfase"/>
</dbReference>
<dbReference type="SUPFAM" id="SSF52833">
    <property type="entry name" value="Thioredoxin-like"/>
    <property type="match status" value="1"/>
</dbReference>
<dbReference type="Pfam" id="PF13410">
    <property type="entry name" value="GST_C_2"/>
    <property type="match status" value="1"/>
</dbReference>
<dbReference type="Proteomes" id="UP000199377">
    <property type="component" value="Unassembled WGS sequence"/>
</dbReference>
<dbReference type="PANTHER" id="PTHR43968:SF6">
    <property type="entry name" value="GLUTATHIONE S-TRANSFERASE OMEGA"/>
    <property type="match status" value="1"/>
</dbReference>
<evidence type="ECO:0000313" key="4">
    <source>
        <dbReference type="Proteomes" id="UP000199377"/>
    </source>
</evidence>
<evidence type="ECO:0000313" key="3">
    <source>
        <dbReference type="EMBL" id="SFJ07437.1"/>
    </source>
</evidence>
<protein>
    <submittedName>
        <fullName evidence="3">Glutathione S-transferase</fullName>
    </submittedName>
</protein>
<gene>
    <name evidence="3" type="ORF">SAMN05216258_11346</name>
</gene>
<dbReference type="InterPro" id="IPR036282">
    <property type="entry name" value="Glutathione-S-Trfase_C_sf"/>
</dbReference>
<dbReference type="PROSITE" id="PS50404">
    <property type="entry name" value="GST_NTER"/>
    <property type="match status" value="1"/>
</dbReference>
<dbReference type="SFLD" id="SFLDS00019">
    <property type="entry name" value="Glutathione_Transferase_(cytos"/>
    <property type="match status" value="1"/>
</dbReference>
<dbReference type="AlphaFoldDB" id="A0A1I3NEB7"/>
<evidence type="ECO:0000259" key="2">
    <source>
        <dbReference type="PROSITE" id="PS50405"/>
    </source>
</evidence>
<dbReference type="CDD" id="cd03205">
    <property type="entry name" value="GST_C_6"/>
    <property type="match status" value="1"/>
</dbReference>
<keyword evidence="3" id="KW-0808">Transferase</keyword>
<feature type="domain" description="GST C-terminal" evidence="2">
    <location>
        <begin position="83"/>
        <end position="211"/>
    </location>
</feature>
<dbReference type="InterPro" id="IPR050983">
    <property type="entry name" value="GST_Omega/HSP26"/>
</dbReference>
<dbReference type="PROSITE" id="PS50405">
    <property type="entry name" value="GST_CTER"/>
    <property type="match status" value="1"/>
</dbReference>
<evidence type="ECO:0000259" key="1">
    <source>
        <dbReference type="PROSITE" id="PS50404"/>
    </source>
</evidence>
<dbReference type="InterPro" id="IPR004045">
    <property type="entry name" value="Glutathione_S-Trfase_N"/>
</dbReference>
<organism evidence="3 4">
    <name type="scientific">Albimonas pacifica</name>
    <dbReference type="NCBI Taxonomy" id="1114924"/>
    <lineage>
        <taxon>Bacteria</taxon>
        <taxon>Pseudomonadati</taxon>
        <taxon>Pseudomonadota</taxon>
        <taxon>Alphaproteobacteria</taxon>
        <taxon>Rhodobacterales</taxon>
        <taxon>Paracoccaceae</taxon>
        <taxon>Albimonas</taxon>
    </lineage>
</organism>
<dbReference type="Gene3D" id="1.20.1050.10">
    <property type="match status" value="1"/>
</dbReference>
<dbReference type="InterPro" id="IPR010987">
    <property type="entry name" value="Glutathione-S-Trfase_C-like"/>
</dbReference>
<dbReference type="GO" id="GO:0016740">
    <property type="term" value="F:transferase activity"/>
    <property type="evidence" value="ECO:0007669"/>
    <property type="project" value="UniProtKB-KW"/>
</dbReference>
<sequence>MYRLYSATPSPFARKVRIQLIEKAIPFELITEVPWNADAAVPAVNPLGKVPALVLESGEAIFESRLVNEWIEAKHPAPPLVPQALDDRLAVKRYEVLGDGICDALVLMFFEKSRAPEKFSQEWFDRQLRKVDAGLAELARLVATGAWAWGDRFTQADISTGAALKYLEVRWPDFPWRARHPNLAALSDRLEARPSFAATVPTPQAIRDRVA</sequence>
<dbReference type="InterPro" id="IPR036249">
    <property type="entry name" value="Thioredoxin-like_sf"/>
</dbReference>
<dbReference type="EMBL" id="FOQH01000013">
    <property type="protein sequence ID" value="SFJ07437.1"/>
    <property type="molecule type" value="Genomic_DNA"/>
</dbReference>
<dbReference type="RefSeq" id="WP_092864849.1">
    <property type="nucleotide sequence ID" value="NZ_FOQH01000013.1"/>
</dbReference>
<dbReference type="SFLD" id="SFLDG00358">
    <property type="entry name" value="Main_(cytGST)"/>
    <property type="match status" value="1"/>
</dbReference>
<dbReference type="SUPFAM" id="SSF47616">
    <property type="entry name" value="GST C-terminal domain-like"/>
    <property type="match status" value="1"/>
</dbReference>
<keyword evidence="4" id="KW-1185">Reference proteome</keyword>
<dbReference type="Gene3D" id="3.40.30.10">
    <property type="entry name" value="Glutaredoxin"/>
    <property type="match status" value="1"/>
</dbReference>
<feature type="domain" description="GST N-terminal" evidence="1">
    <location>
        <begin position="1"/>
        <end position="79"/>
    </location>
</feature>
<name>A0A1I3NEB7_9RHOB</name>